<evidence type="ECO:0000256" key="10">
    <source>
        <dbReference type="ARBA" id="ARBA00023136"/>
    </source>
</evidence>
<keyword evidence="4 12" id="KW-0328">Glycosyltransferase</keyword>
<keyword evidence="16" id="KW-1185">Reference proteome</keyword>
<evidence type="ECO:0000256" key="9">
    <source>
        <dbReference type="ARBA" id="ARBA00023034"/>
    </source>
</evidence>
<feature type="transmembrane region" description="Helical" evidence="12">
    <location>
        <begin position="7"/>
        <end position="26"/>
    </location>
</feature>
<dbReference type="PANTHER" id="PTHR48438:SF1">
    <property type="entry name" value="ALPHA-(1,3)-FUCOSYLTRANSFERASE C-RELATED"/>
    <property type="match status" value="1"/>
</dbReference>
<reference evidence="15" key="1">
    <citation type="submission" date="2022-03" db="EMBL/GenBank/DDBJ databases">
        <authorList>
            <person name="Sayadi A."/>
        </authorList>
    </citation>
    <scope>NUCLEOTIDE SEQUENCE</scope>
</reference>
<dbReference type="InterPro" id="IPR001503">
    <property type="entry name" value="Glyco_trans_10"/>
</dbReference>
<dbReference type="SUPFAM" id="SSF53756">
    <property type="entry name" value="UDP-Glycosyltransferase/glycogen phosphorylase"/>
    <property type="match status" value="1"/>
</dbReference>
<feature type="domain" description="Fucosyltransferase N-terminal" evidence="14">
    <location>
        <begin position="29"/>
        <end position="143"/>
    </location>
</feature>
<dbReference type="Gene3D" id="3.40.50.11660">
    <property type="entry name" value="Glycosyl transferase family 10, C-terminal domain"/>
    <property type="match status" value="1"/>
</dbReference>
<comment type="similarity">
    <text evidence="3 12">Belongs to the glycosyltransferase 10 family.</text>
</comment>
<dbReference type="Pfam" id="PF17039">
    <property type="entry name" value="Glyco_tran_10_N"/>
    <property type="match status" value="1"/>
</dbReference>
<evidence type="ECO:0000256" key="7">
    <source>
        <dbReference type="ARBA" id="ARBA00022968"/>
    </source>
</evidence>
<evidence type="ECO:0000256" key="2">
    <source>
        <dbReference type="ARBA" id="ARBA00004922"/>
    </source>
</evidence>
<keyword evidence="11" id="KW-0325">Glycoprotein</keyword>
<keyword evidence="8 12" id="KW-1133">Transmembrane helix</keyword>
<dbReference type="GO" id="GO:0032580">
    <property type="term" value="C:Golgi cisterna membrane"/>
    <property type="evidence" value="ECO:0007669"/>
    <property type="project" value="UniProtKB-SubCell"/>
</dbReference>
<dbReference type="EC" id="2.4.1.-" evidence="12"/>
<dbReference type="InterPro" id="IPR031481">
    <property type="entry name" value="Glyco_tran_10_N"/>
</dbReference>
<accession>A0A9P0KRW5</accession>
<comment type="pathway">
    <text evidence="2">Protein modification; protein glycosylation.</text>
</comment>
<dbReference type="OrthoDB" id="427096at2759"/>
<keyword evidence="7" id="KW-0735">Signal-anchor</keyword>
<evidence type="ECO:0000313" key="16">
    <source>
        <dbReference type="Proteomes" id="UP001152888"/>
    </source>
</evidence>
<dbReference type="Proteomes" id="UP001152888">
    <property type="component" value="Unassembled WGS sequence"/>
</dbReference>
<organism evidence="15 16">
    <name type="scientific">Acanthoscelides obtectus</name>
    <name type="common">Bean weevil</name>
    <name type="synonym">Bruchus obtectus</name>
    <dbReference type="NCBI Taxonomy" id="200917"/>
    <lineage>
        <taxon>Eukaryota</taxon>
        <taxon>Metazoa</taxon>
        <taxon>Ecdysozoa</taxon>
        <taxon>Arthropoda</taxon>
        <taxon>Hexapoda</taxon>
        <taxon>Insecta</taxon>
        <taxon>Pterygota</taxon>
        <taxon>Neoptera</taxon>
        <taxon>Endopterygota</taxon>
        <taxon>Coleoptera</taxon>
        <taxon>Polyphaga</taxon>
        <taxon>Cucujiformia</taxon>
        <taxon>Chrysomeloidea</taxon>
        <taxon>Chrysomelidae</taxon>
        <taxon>Bruchinae</taxon>
        <taxon>Bruchini</taxon>
        <taxon>Acanthoscelides</taxon>
    </lineage>
</organism>
<dbReference type="InterPro" id="IPR038577">
    <property type="entry name" value="GT10-like_C_sf"/>
</dbReference>
<dbReference type="PANTHER" id="PTHR48438">
    <property type="entry name" value="ALPHA-(1,3)-FUCOSYLTRANSFERASE C-RELATED"/>
    <property type="match status" value="1"/>
</dbReference>
<keyword evidence="10 12" id="KW-0472">Membrane</keyword>
<dbReference type="Pfam" id="PF00852">
    <property type="entry name" value="Glyco_transf_10"/>
    <property type="match status" value="1"/>
</dbReference>
<dbReference type="InterPro" id="IPR055270">
    <property type="entry name" value="Glyco_tran_10_C"/>
</dbReference>
<feature type="domain" description="Fucosyltransferase C-terminal" evidence="13">
    <location>
        <begin position="164"/>
        <end position="337"/>
    </location>
</feature>
<dbReference type="FunFam" id="3.40.50.11660:FF:000004">
    <property type="entry name" value="Glycoprotein 3-alpha-L-fucosyltransferase A"/>
    <property type="match status" value="1"/>
</dbReference>
<evidence type="ECO:0000256" key="12">
    <source>
        <dbReference type="RuleBase" id="RU003832"/>
    </source>
</evidence>
<dbReference type="AlphaFoldDB" id="A0A9P0KRW5"/>
<evidence type="ECO:0000256" key="3">
    <source>
        <dbReference type="ARBA" id="ARBA00008919"/>
    </source>
</evidence>
<dbReference type="EMBL" id="CAKOFQ010006892">
    <property type="protein sequence ID" value="CAH1980296.1"/>
    <property type="molecule type" value="Genomic_DNA"/>
</dbReference>
<comment type="subcellular location">
    <subcellularLocation>
        <location evidence="1 12">Golgi apparatus</location>
        <location evidence="1 12">Golgi stack membrane</location>
        <topology evidence="1 12">Single-pass type II membrane protein</topology>
    </subcellularLocation>
</comment>
<comment type="caution">
    <text evidence="15">The sequence shown here is derived from an EMBL/GenBank/DDBJ whole genome shotgun (WGS) entry which is preliminary data.</text>
</comment>
<evidence type="ECO:0000259" key="14">
    <source>
        <dbReference type="Pfam" id="PF17039"/>
    </source>
</evidence>
<gene>
    <name evidence="15" type="ORF">ACAOBT_LOCUS13894</name>
</gene>
<proteinExistence type="inferred from homology"/>
<evidence type="ECO:0000256" key="4">
    <source>
        <dbReference type="ARBA" id="ARBA00022676"/>
    </source>
</evidence>
<evidence type="ECO:0000256" key="6">
    <source>
        <dbReference type="ARBA" id="ARBA00022692"/>
    </source>
</evidence>
<evidence type="ECO:0000256" key="5">
    <source>
        <dbReference type="ARBA" id="ARBA00022679"/>
    </source>
</evidence>
<evidence type="ECO:0000313" key="15">
    <source>
        <dbReference type="EMBL" id="CAH1980296.1"/>
    </source>
</evidence>
<keyword evidence="9 12" id="KW-0333">Golgi apparatus</keyword>
<dbReference type="GO" id="GO:0008417">
    <property type="term" value="F:fucosyltransferase activity"/>
    <property type="evidence" value="ECO:0007669"/>
    <property type="project" value="InterPro"/>
</dbReference>
<evidence type="ECO:0000256" key="1">
    <source>
        <dbReference type="ARBA" id="ARBA00004447"/>
    </source>
</evidence>
<name>A0A9P0KRW5_ACAOB</name>
<evidence type="ECO:0000256" key="8">
    <source>
        <dbReference type="ARBA" id="ARBA00022989"/>
    </source>
</evidence>
<keyword evidence="5 12" id="KW-0808">Transferase</keyword>
<sequence length="359" mass="42600">MNKRKRHTLLIMIIVLSICLICKYYVRPKTKYILYWTKMFDRDDFNFGFGSKIFENCLMNNCFATNNRSLKRTEEFDAILFHGVEYILNGQYGTPEKRHPNQVYIFMSQESESNTLPILGDFDGFYNWTMTYRLDSDIVRPYGYIYYLLPSQKPPTLPTIQDIEARPKKIAWMVSNCHSSSQREALAEEIDKYITVDIYGQCGTHFCSKDTAEACYNFLEDNYKFYLSFENSYCKDYVTEKLYNILQKNLIPIVYGSGNYNIQAPPHSVIDVRNFESVKKLTDYLKELDEDPEEYLKYFEWKKKYSVNTSPQQTMCELCEKLNQPIENNIYESIQTWWKYSGCKYKEELPKIVPKDLLD</sequence>
<evidence type="ECO:0000256" key="11">
    <source>
        <dbReference type="ARBA" id="ARBA00023180"/>
    </source>
</evidence>
<evidence type="ECO:0000259" key="13">
    <source>
        <dbReference type="Pfam" id="PF00852"/>
    </source>
</evidence>
<protein>
    <recommendedName>
        <fullName evidence="12">Fucosyltransferase</fullName>
        <ecNumber evidence="12">2.4.1.-</ecNumber>
    </recommendedName>
</protein>
<keyword evidence="6 12" id="KW-0812">Transmembrane</keyword>